<sequence>MEFKLKEIYGVLEVKNYELNFMVGIYHESQIKVLYKKNLEYRFCTAGTIIDEKNVAKELAYIIKDANKQLGISLQRVAVSVPNDHLQIKTSTKMLNLTQDRLITKNDIDALISLAKEVPALDDQTAFFIRPYRYILNEQKALSQPPIGFAAHKISIKSIVYLTKTSIIKSIFNMLKYAKVEIMGILPSSFSLAWNVASQYDLQNGIIIVDWDYDAIKAHVFVRETLCEQVVIPGGVKKILNKLRTIMNCDNKQALKYLYKIINLNNDLRDNLIIYSKYNPQTKQQIKLTHADLRAIVNQTIAGELEHLNHKLITTLEKYDYPIVVVGTILKISGFKEMLLKMNPGQRISVYLPEVVGAKEIWCTSLLGNIYYQHLANKVSGVNIQSVDEQYVSFPHHQPQPSVPTARQPEYRQPTYQGYQNQPIINQSN</sequence>
<keyword evidence="4" id="KW-1185">Reference proteome</keyword>
<dbReference type="KEGG" id="seri:SERIO_v1c07560"/>
<dbReference type="InterPro" id="IPR003494">
    <property type="entry name" value="SHS2_FtsA"/>
</dbReference>
<dbReference type="InterPro" id="IPR043129">
    <property type="entry name" value="ATPase_NBD"/>
</dbReference>
<dbReference type="Gene3D" id="3.30.420.40">
    <property type="match status" value="1"/>
</dbReference>
<dbReference type="InterPro" id="IPR050696">
    <property type="entry name" value="FtsA/MreB"/>
</dbReference>
<accession>A0A0H3XHS2</accession>
<name>A0A0H3XHS2_9MOLU</name>
<dbReference type="Pfam" id="PF02491">
    <property type="entry name" value="SHS2_FTSA"/>
    <property type="match status" value="1"/>
</dbReference>
<dbReference type="EMBL" id="CP011856">
    <property type="protein sequence ID" value="AKM54318.1"/>
    <property type="molecule type" value="Genomic_DNA"/>
</dbReference>
<evidence type="ECO:0000313" key="4">
    <source>
        <dbReference type="Proteomes" id="UP000035661"/>
    </source>
</evidence>
<dbReference type="STRING" id="315358.SERIO_v1c07560"/>
<reference evidence="4" key="2">
    <citation type="submission" date="2015-06" db="EMBL/GenBank/DDBJ databases">
        <title>Complete genome sequence of Spiroplasma eriocheiris TDA-040725-5 (DSM 21848).</title>
        <authorList>
            <person name="Lo W.-S."/>
            <person name="Kuo C.-H."/>
        </authorList>
    </citation>
    <scope>NUCLEOTIDE SEQUENCE [LARGE SCALE GENOMIC DNA]</scope>
    <source>
        <strain evidence="4">TDA-040725-5</strain>
    </source>
</reference>
<organism evidence="3 4">
    <name type="scientific">Spiroplasma eriocheiris</name>
    <dbReference type="NCBI Taxonomy" id="315358"/>
    <lineage>
        <taxon>Bacteria</taxon>
        <taxon>Bacillati</taxon>
        <taxon>Mycoplasmatota</taxon>
        <taxon>Mollicutes</taxon>
        <taxon>Entomoplasmatales</taxon>
        <taxon>Spiroplasmataceae</taxon>
        <taxon>Spiroplasma</taxon>
    </lineage>
</organism>
<evidence type="ECO:0000259" key="2">
    <source>
        <dbReference type="SMART" id="SM00842"/>
    </source>
</evidence>
<keyword evidence="3" id="KW-0132">Cell division</keyword>
<dbReference type="SMART" id="SM00842">
    <property type="entry name" value="FtsA"/>
    <property type="match status" value="1"/>
</dbReference>
<protein>
    <submittedName>
        <fullName evidence="3">Cell division protein FtsA</fullName>
    </submittedName>
</protein>
<keyword evidence="3" id="KW-0131">Cell cycle</keyword>
<reference evidence="3 4" key="1">
    <citation type="journal article" date="2015" name="Genome Biol. Evol.">
        <title>Found and Lost: The Fates of Horizontally Acquired Genes in Arthropod-Symbiotic Spiroplasma.</title>
        <authorList>
            <person name="Lo W.S."/>
            <person name="Gasparich G.E."/>
            <person name="Kuo C.H."/>
        </authorList>
    </citation>
    <scope>NUCLEOTIDE SEQUENCE [LARGE SCALE GENOMIC DNA]</scope>
    <source>
        <strain evidence="4">TDA-040725-5</strain>
    </source>
</reference>
<feature type="domain" description="SHS2" evidence="2">
    <location>
        <begin position="9"/>
        <end position="196"/>
    </location>
</feature>
<gene>
    <name evidence="3" type="primary">ftsA</name>
    <name evidence="3" type="ORF">SERIO_v1c07560</name>
</gene>
<dbReference type="PATRIC" id="fig|743698.3.peg.759"/>
<dbReference type="Gene3D" id="3.30.1490.110">
    <property type="match status" value="1"/>
</dbReference>
<dbReference type="SUPFAM" id="SSF53067">
    <property type="entry name" value="Actin-like ATPase domain"/>
    <property type="match status" value="1"/>
</dbReference>
<dbReference type="RefSeq" id="WP_047791538.1">
    <property type="nucleotide sequence ID" value="NZ_CP011856.1"/>
</dbReference>
<dbReference type="GO" id="GO:0051301">
    <property type="term" value="P:cell division"/>
    <property type="evidence" value="ECO:0007669"/>
    <property type="project" value="UniProtKB-KW"/>
</dbReference>
<dbReference type="AlphaFoldDB" id="A0A0H3XHS2"/>
<evidence type="ECO:0000256" key="1">
    <source>
        <dbReference type="SAM" id="MobiDB-lite"/>
    </source>
</evidence>
<feature type="compositionally biased region" description="Polar residues" evidence="1">
    <location>
        <begin position="414"/>
        <end position="429"/>
    </location>
</feature>
<dbReference type="PANTHER" id="PTHR32432">
    <property type="entry name" value="CELL DIVISION PROTEIN FTSA-RELATED"/>
    <property type="match status" value="1"/>
</dbReference>
<dbReference type="Proteomes" id="UP000035661">
    <property type="component" value="Chromosome"/>
</dbReference>
<feature type="region of interest" description="Disordered" evidence="1">
    <location>
        <begin position="395"/>
        <end position="429"/>
    </location>
</feature>
<evidence type="ECO:0000313" key="3">
    <source>
        <dbReference type="EMBL" id="AKM54318.1"/>
    </source>
</evidence>
<proteinExistence type="predicted"/>